<dbReference type="Pfam" id="PF11640">
    <property type="entry name" value="TAN"/>
    <property type="match status" value="1"/>
</dbReference>
<feature type="domain" description="Telomere-length maintenance and DNA damage repair" evidence="1">
    <location>
        <begin position="1"/>
        <end position="169"/>
    </location>
</feature>
<dbReference type="EMBL" id="JAERUA010000011">
    <property type="protein sequence ID" value="KAI1893428.1"/>
    <property type="molecule type" value="Genomic_DNA"/>
</dbReference>
<dbReference type="GO" id="GO:0006974">
    <property type="term" value="P:DNA damage response"/>
    <property type="evidence" value="ECO:0007669"/>
    <property type="project" value="InterPro"/>
</dbReference>
<dbReference type="OrthoDB" id="381190at2759"/>
<comment type="caution">
    <text evidence="2">The sequence shown here is derived from an EMBL/GenBank/DDBJ whole genome shotgun (WGS) entry which is preliminary data.</text>
</comment>
<dbReference type="Proteomes" id="UP000829720">
    <property type="component" value="Unassembled WGS sequence"/>
</dbReference>
<dbReference type="AlphaFoldDB" id="A0A8T3DEN9"/>
<reference evidence="2" key="1">
    <citation type="submission" date="2021-01" db="EMBL/GenBank/DDBJ databases">
        <authorList>
            <person name="Zahm M."/>
            <person name="Roques C."/>
            <person name="Cabau C."/>
            <person name="Klopp C."/>
            <person name="Donnadieu C."/>
            <person name="Jouanno E."/>
            <person name="Lampietro C."/>
            <person name="Louis A."/>
            <person name="Herpin A."/>
            <person name="Echchiki A."/>
            <person name="Berthelot C."/>
            <person name="Parey E."/>
            <person name="Roest-Crollius H."/>
            <person name="Braasch I."/>
            <person name="Postlethwait J."/>
            <person name="Bobe J."/>
            <person name="Montfort J."/>
            <person name="Bouchez O."/>
            <person name="Begum T."/>
            <person name="Mejri S."/>
            <person name="Adams A."/>
            <person name="Chen W.-J."/>
            <person name="Guiguen Y."/>
        </authorList>
    </citation>
    <scope>NUCLEOTIDE SEQUENCE</scope>
    <source>
        <tissue evidence="2">Blood</tissue>
    </source>
</reference>
<proteinExistence type="predicted"/>
<dbReference type="InterPro" id="IPR021668">
    <property type="entry name" value="TAN"/>
</dbReference>
<dbReference type="PANTHER" id="PTHR37079:SF4">
    <property type="entry name" value="SERINE_THREONINE-PROTEIN KINASE ATM"/>
    <property type="match status" value="1"/>
</dbReference>
<evidence type="ECO:0000313" key="3">
    <source>
        <dbReference type="Proteomes" id="UP000829720"/>
    </source>
</evidence>
<evidence type="ECO:0000313" key="2">
    <source>
        <dbReference type="EMBL" id="KAI1893428.1"/>
    </source>
</evidence>
<evidence type="ECO:0000259" key="1">
    <source>
        <dbReference type="SMART" id="SM01342"/>
    </source>
</evidence>
<name>A0A8T3DEN9_9TELE</name>
<organism evidence="2 3">
    <name type="scientific">Albula goreensis</name>
    <dbReference type="NCBI Taxonomy" id="1534307"/>
    <lineage>
        <taxon>Eukaryota</taxon>
        <taxon>Metazoa</taxon>
        <taxon>Chordata</taxon>
        <taxon>Craniata</taxon>
        <taxon>Vertebrata</taxon>
        <taxon>Euteleostomi</taxon>
        <taxon>Actinopterygii</taxon>
        <taxon>Neopterygii</taxon>
        <taxon>Teleostei</taxon>
        <taxon>Albuliformes</taxon>
        <taxon>Albulidae</taxon>
        <taxon>Albula</taxon>
    </lineage>
</organism>
<sequence length="430" mass="49397">MSLVLHELLLCCRGLENDKATERKKEMEKFRRLIRSPETVEELDRISGNRASKSSKQLTWDAVFRFLQRYLQKETELLQSGKANVSATTQANRHKKMQEISSLVKYFIRCANKRGPRLKCSELLSHIVDVIGSSFSCSAYGEDYSSILLKDILSVRKYWCEITQQQWHKLLDLYCGLFNGSSRAINRVLLSRIIHTVVQGCCLQTEGLTHTLFSFFSKALNNARKERQLAVLEHLVSALNVFLRASAMNRRVRVCRLGEELFSSMLYVWAQMRPSPTLKEEIVEFFNLQLRVHHPKGAKTQETGAHAEDWAKWQSLLYNLYDALVSEISQISSRGKYVTGSRHIAVKENLIELTADICHQLFGKETQVLEVTHTYLKGAGRDSPQGTPSKRRRIELGWDIVRDHLQPSHSDFDIIPWLQITSVLVHPSTH</sequence>
<dbReference type="GO" id="GO:0004674">
    <property type="term" value="F:protein serine/threonine kinase activity"/>
    <property type="evidence" value="ECO:0007669"/>
    <property type="project" value="InterPro"/>
</dbReference>
<keyword evidence="3" id="KW-1185">Reference proteome</keyword>
<dbReference type="SMART" id="SM01342">
    <property type="entry name" value="TAN"/>
    <property type="match status" value="1"/>
</dbReference>
<dbReference type="InterPro" id="IPR038980">
    <property type="entry name" value="ATM_plant"/>
</dbReference>
<dbReference type="PANTHER" id="PTHR37079">
    <property type="entry name" value="SERINE/THREONINE-PROTEIN KINASE ATM"/>
    <property type="match status" value="1"/>
</dbReference>
<gene>
    <name evidence="2" type="ORF">AGOR_G00123620</name>
</gene>
<protein>
    <recommendedName>
        <fullName evidence="1">Telomere-length maintenance and DNA damage repair domain-containing protein</fullName>
    </recommendedName>
</protein>
<accession>A0A8T3DEN9</accession>